<gene>
    <name evidence="8" type="ORF">GAYE_SCF19G3952</name>
</gene>
<evidence type="ECO:0000313" key="9">
    <source>
        <dbReference type="Proteomes" id="UP001300502"/>
    </source>
</evidence>
<dbReference type="Pfam" id="PF03127">
    <property type="entry name" value="GAT"/>
    <property type="match status" value="1"/>
</dbReference>
<name>A0AAV9IFP0_9RHOD</name>
<proteinExistence type="predicted"/>
<dbReference type="PROSITE" id="PS50179">
    <property type="entry name" value="VHS"/>
    <property type="match status" value="1"/>
</dbReference>
<dbReference type="InterPro" id="IPR008942">
    <property type="entry name" value="ENTH_VHS"/>
</dbReference>
<evidence type="ECO:0000256" key="5">
    <source>
        <dbReference type="SAM" id="MobiDB-lite"/>
    </source>
</evidence>
<evidence type="ECO:0008006" key="10">
    <source>
        <dbReference type="Google" id="ProtNLM"/>
    </source>
</evidence>
<dbReference type="GO" id="GO:0043328">
    <property type="term" value="P:protein transport to vacuole involved in ubiquitin-dependent protein catabolic process via the multivesicular body sorting pathway"/>
    <property type="evidence" value="ECO:0007669"/>
    <property type="project" value="InterPro"/>
</dbReference>
<dbReference type="Gene3D" id="1.25.40.90">
    <property type="match status" value="1"/>
</dbReference>
<dbReference type="CDD" id="cd03561">
    <property type="entry name" value="VHS"/>
    <property type="match status" value="1"/>
</dbReference>
<evidence type="ECO:0000259" key="7">
    <source>
        <dbReference type="PROSITE" id="PS50909"/>
    </source>
</evidence>
<dbReference type="SUPFAM" id="SSF89009">
    <property type="entry name" value="GAT-like domain"/>
    <property type="match status" value="1"/>
</dbReference>
<feature type="compositionally biased region" description="Basic and acidic residues" evidence="5">
    <location>
        <begin position="454"/>
        <end position="465"/>
    </location>
</feature>
<feature type="compositionally biased region" description="Polar residues" evidence="5">
    <location>
        <begin position="484"/>
        <end position="495"/>
    </location>
</feature>
<evidence type="ECO:0000256" key="4">
    <source>
        <dbReference type="ARBA" id="ARBA00023136"/>
    </source>
</evidence>
<dbReference type="InterPro" id="IPR002014">
    <property type="entry name" value="VHS_dom"/>
</dbReference>
<dbReference type="SUPFAM" id="SSF48464">
    <property type="entry name" value="ENTH/VHS domain"/>
    <property type="match status" value="1"/>
</dbReference>
<dbReference type="EMBL" id="JANCYU010000036">
    <property type="protein sequence ID" value="KAK4526041.1"/>
    <property type="molecule type" value="Genomic_DNA"/>
</dbReference>
<protein>
    <recommendedName>
        <fullName evidence="10">VHS domain-containing protein</fullName>
    </recommendedName>
</protein>
<feature type="domain" description="VHS" evidence="6">
    <location>
        <begin position="47"/>
        <end position="179"/>
    </location>
</feature>
<dbReference type="InterPro" id="IPR038425">
    <property type="entry name" value="GAT_sf"/>
</dbReference>
<feature type="region of interest" description="Disordered" evidence="5">
    <location>
        <begin position="336"/>
        <end position="361"/>
    </location>
</feature>
<dbReference type="Proteomes" id="UP001300502">
    <property type="component" value="Unassembled WGS sequence"/>
</dbReference>
<dbReference type="PANTHER" id="PTHR45898">
    <property type="entry name" value="TOM1-LIKE PROTEIN"/>
    <property type="match status" value="1"/>
</dbReference>
<feature type="compositionally biased region" description="Basic and acidic residues" evidence="5">
    <location>
        <begin position="415"/>
        <end position="444"/>
    </location>
</feature>
<feature type="region of interest" description="Disordered" evidence="5">
    <location>
        <begin position="203"/>
        <end position="236"/>
    </location>
</feature>
<dbReference type="InterPro" id="IPR044836">
    <property type="entry name" value="TOL_plant"/>
</dbReference>
<feature type="compositionally biased region" description="Polar residues" evidence="5">
    <location>
        <begin position="394"/>
        <end position="413"/>
    </location>
</feature>
<dbReference type="GO" id="GO:0016020">
    <property type="term" value="C:membrane"/>
    <property type="evidence" value="ECO:0007669"/>
    <property type="project" value="UniProtKB-SubCell"/>
</dbReference>
<keyword evidence="4" id="KW-0472">Membrane</keyword>
<feature type="compositionally biased region" description="Polar residues" evidence="5">
    <location>
        <begin position="336"/>
        <end position="358"/>
    </location>
</feature>
<evidence type="ECO:0000256" key="3">
    <source>
        <dbReference type="ARBA" id="ARBA00022927"/>
    </source>
</evidence>
<evidence type="ECO:0000256" key="1">
    <source>
        <dbReference type="ARBA" id="ARBA00004170"/>
    </source>
</evidence>
<dbReference type="SMART" id="SM00288">
    <property type="entry name" value="VHS"/>
    <property type="match status" value="1"/>
</dbReference>
<sequence length="510" mass="56320">MSSSSPTKSPREDNKLRKSSALAMSKVSGMFRAITPKSELESTILKATASSLKEPNWKLNLKVCDLIQKEVPSASNLQQVVRYICKRVKNPDERVALNALVLLETTVKNGKPVYYKAVAETGIPKLLKVVYNPLTSQAVRDRILQLFDIWADAFQPVESYMPQFKEAYQELLKRGFNFPRRTEDCVVPVIHIEEDPELAATLASSRAEASNSEADADRSIPSLQYSPSSSDNDGRELEKLREELKETNGIVKLFEETVSFIKPETEDPSEVELARELYEKVTTLHQRLSSLLENVSDEDIINKCLTLNDFMLQVLAEYESKVSIYQSIVDGARASSSVGSQNLSSDASGAPNSVSGNEENVPKSVPAWLKASVPASSAGLLKNHENVSHDSLESKSATGEKNAVMDSNNNNNRKQSRDHQETFSPSNEKKDNNSSNIEDSHVDNEDLIGLSSEKNAEPLEDEKQTKSVPSNQTLDDPFDELFASTLTNHNSSSGSKGVADSFADLLIEDK</sequence>
<evidence type="ECO:0000256" key="2">
    <source>
        <dbReference type="ARBA" id="ARBA00022448"/>
    </source>
</evidence>
<dbReference type="Gene3D" id="1.20.58.160">
    <property type="match status" value="1"/>
</dbReference>
<dbReference type="PROSITE" id="PS50909">
    <property type="entry name" value="GAT"/>
    <property type="match status" value="1"/>
</dbReference>
<reference evidence="8 9" key="1">
    <citation type="submission" date="2022-07" db="EMBL/GenBank/DDBJ databases">
        <title>Genome-wide signatures of adaptation to extreme environments.</title>
        <authorList>
            <person name="Cho C.H."/>
            <person name="Yoon H.S."/>
        </authorList>
    </citation>
    <scope>NUCLEOTIDE SEQUENCE [LARGE SCALE GENOMIC DNA]</scope>
    <source>
        <strain evidence="8 9">108.79 E11</strain>
    </source>
</reference>
<feature type="domain" description="GAT" evidence="7">
    <location>
        <begin position="235"/>
        <end position="323"/>
    </location>
</feature>
<keyword evidence="9" id="KW-1185">Reference proteome</keyword>
<accession>A0AAV9IFP0</accession>
<dbReference type="GO" id="GO:0043130">
    <property type="term" value="F:ubiquitin binding"/>
    <property type="evidence" value="ECO:0007669"/>
    <property type="project" value="InterPro"/>
</dbReference>
<comment type="caution">
    <text evidence="8">The sequence shown here is derived from an EMBL/GenBank/DDBJ whole genome shotgun (WGS) entry which is preliminary data.</text>
</comment>
<evidence type="ECO:0000313" key="8">
    <source>
        <dbReference type="EMBL" id="KAK4526041.1"/>
    </source>
</evidence>
<feature type="compositionally biased region" description="Low complexity" evidence="5">
    <location>
        <begin position="203"/>
        <end position="230"/>
    </location>
</feature>
<dbReference type="GO" id="GO:0035091">
    <property type="term" value="F:phosphatidylinositol binding"/>
    <property type="evidence" value="ECO:0007669"/>
    <property type="project" value="InterPro"/>
</dbReference>
<dbReference type="AlphaFoldDB" id="A0AAV9IFP0"/>
<feature type="region of interest" description="Disordered" evidence="5">
    <location>
        <begin position="387"/>
        <end position="510"/>
    </location>
</feature>
<keyword evidence="2" id="KW-0813">Transport</keyword>
<dbReference type="Pfam" id="PF00790">
    <property type="entry name" value="VHS"/>
    <property type="match status" value="1"/>
</dbReference>
<evidence type="ECO:0000259" key="6">
    <source>
        <dbReference type="PROSITE" id="PS50179"/>
    </source>
</evidence>
<keyword evidence="3" id="KW-0653">Protein transport</keyword>
<organism evidence="8 9">
    <name type="scientific">Galdieria yellowstonensis</name>
    <dbReference type="NCBI Taxonomy" id="3028027"/>
    <lineage>
        <taxon>Eukaryota</taxon>
        <taxon>Rhodophyta</taxon>
        <taxon>Bangiophyceae</taxon>
        <taxon>Galdieriales</taxon>
        <taxon>Galdieriaceae</taxon>
        <taxon>Galdieria</taxon>
    </lineage>
</organism>
<dbReference type="PANTHER" id="PTHR45898:SF4">
    <property type="entry name" value="TARGET OF MYB PROTEIN 1"/>
    <property type="match status" value="1"/>
</dbReference>
<dbReference type="GO" id="GO:0005737">
    <property type="term" value="C:cytoplasm"/>
    <property type="evidence" value="ECO:0007669"/>
    <property type="project" value="UniProtKB-ARBA"/>
</dbReference>
<dbReference type="InterPro" id="IPR004152">
    <property type="entry name" value="GAT_dom"/>
</dbReference>
<comment type="subcellular location">
    <subcellularLocation>
        <location evidence="1">Membrane</location>
        <topology evidence="1">Peripheral membrane protein</topology>
    </subcellularLocation>
</comment>